<dbReference type="PANTHER" id="PTHR30258">
    <property type="entry name" value="TYPE II SECRETION SYSTEM PROTEIN GSPE-RELATED"/>
    <property type="match status" value="1"/>
</dbReference>
<keyword evidence="2" id="KW-0547">Nucleotide-binding</keyword>
<feature type="domain" description="Bacterial type II secretion system protein E" evidence="4">
    <location>
        <begin position="373"/>
        <end position="387"/>
    </location>
</feature>
<dbReference type="Gene3D" id="3.40.50.300">
    <property type="entry name" value="P-loop containing nucleotide triphosphate hydrolases"/>
    <property type="match status" value="1"/>
</dbReference>
<dbReference type="InterPro" id="IPR007831">
    <property type="entry name" value="T2SS_GspE_N"/>
</dbReference>
<accession>A0A2Z5V6X4</accession>
<evidence type="ECO:0000259" key="4">
    <source>
        <dbReference type="PROSITE" id="PS00662"/>
    </source>
</evidence>
<dbReference type="PROSITE" id="PS00662">
    <property type="entry name" value="T2SP_E"/>
    <property type="match status" value="1"/>
</dbReference>
<dbReference type="Gene3D" id="3.30.450.90">
    <property type="match status" value="1"/>
</dbReference>
<name>A0A2Z5V6X4_9COXI</name>
<dbReference type="AlphaFoldDB" id="A0A2Z5V6X4"/>
<sequence>MKEIKKMENLASHHFFEYLIAEGIVTNEQLSFVLEEARHQQVSFISCLMNDKTIDPSRLFSGLSHVFCLSTVDLDSVDPLQLPGDVIEERLLQKYQVLPLWQEKEKLGLAIADPTQQLAIDDISFHTGLIIEKILVEPEKLKQLLAKITKKPDFPQKITDEPDKNADSEIAVIQTVSQLLQSAIERGASDIHVEPYQDHLQIRFRIDGLLYLAAKFPVTLIQRIITRFKIMSQLDIAERRIPQDGRFQVAEANHRNIDCRISTCPTLYGEKLVIRILDSNKMLLAVDKLGMTIKQKNCFLQALQCPHGMVLVTGPTGSGKTITLYTALNILNTSQLNISSVENPIEIVLPGINQVNTNPKIGLDFAKVLRAFLRQDPDIMMVGEMRDQETAEIGIKAAQTGHLVLSSLHTNSAVESLVRLLNMGIPAYNVASSLNLIIAQRLARRLCARCKIKDNLPENVLLALGLSHAEIKSNLLFAAQGCSECTDGYRGRTGIFEMLLITDEIKSLILNNCDAQEIAQHAQIKGMQTLYASALEKLKQGEISLLEMKRIIKD</sequence>
<protein>
    <submittedName>
        <fullName evidence="5">Type IV-A pilus assembly ATPase</fullName>
    </submittedName>
</protein>
<gene>
    <name evidence="5" type="primary">pilB</name>
    <name evidence="5" type="ORF">RVIR1_03140</name>
</gene>
<proteinExistence type="inferred from homology"/>
<evidence type="ECO:0000313" key="6">
    <source>
        <dbReference type="Proteomes" id="UP000282483"/>
    </source>
</evidence>
<dbReference type="InterPro" id="IPR037257">
    <property type="entry name" value="T2SS_E_N_sf"/>
</dbReference>
<dbReference type="GO" id="GO:0005886">
    <property type="term" value="C:plasma membrane"/>
    <property type="evidence" value="ECO:0007669"/>
    <property type="project" value="TreeGrafter"/>
</dbReference>
<keyword evidence="3" id="KW-0067">ATP-binding</keyword>
<dbReference type="KEGG" id="rvi:RVIR1_03140"/>
<dbReference type="InterPro" id="IPR001482">
    <property type="entry name" value="T2SS/T4SS_dom"/>
</dbReference>
<reference evidence="5 6" key="1">
    <citation type="submission" date="2017-03" db="EMBL/GenBank/DDBJ databases">
        <title>The genome sequence of Candidatus Rickettsiella viridis.</title>
        <authorList>
            <person name="Nikoh N."/>
            <person name="Tsuchida T."/>
            <person name="Yamaguchi K."/>
            <person name="Maeda T."/>
            <person name="Shigenobu S."/>
            <person name="Fukatsu T."/>
        </authorList>
    </citation>
    <scope>NUCLEOTIDE SEQUENCE [LARGE SCALE GENOMIC DNA]</scope>
    <source>
        <strain evidence="5 6">Ap-RA04</strain>
    </source>
</reference>
<dbReference type="GO" id="GO:0005524">
    <property type="term" value="F:ATP binding"/>
    <property type="evidence" value="ECO:0007669"/>
    <property type="project" value="UniProtKB-KW"/>
</dbReference>
<keyword evidence="6" id="KW-1185">Reference proteome</keyword>
<dbReference type="SUPFAM" id="SSF160246">
    <property type="entry name" value="EspE N-terminal domain-like"/>
    <property type="match status" value="1"/>
</dbReference>
<dbReference type="Proteomes" id="UP000282483">
    <property type="component" value="Chromosome"/>
</dbReference>
<evidence type="ECO:0000256" key="2">
    <source>
        <dbReference type="ARBA" id="ARBA00022741"/>
    </source>
</evidence>
<evidence type="ECO:0000256" key="3">
    <source>
        <dbReference type="ARBA" id="ARBA00022840"/>
    </source>
</evidence>
<organism evidence="5 6">
    <name type="scientific">Candidatus Rickettsiella viridis</name>
    <dbReference type="NCBI Taxonomy" id="676208"/>
    <lineage>
        <taxon>Bacteria</taxon>
        <taxon>Pseudomonadati</taxon>
        <taxon>Pseudomonadota</taxon>
        <taxon>Gammaproteobacteria</taxon>
        <taxon>Legionellales</taxon>
        <taxon>Coxiellaceae</taxon>
        <taxon>Rickettsiella</taxon>
    </lineage>
</organism>
<dbReference type="Pfam" id="PF05157">
    <property type="entry name" value="MshEN"/>
    <property type="match status" value="1"/>
</dbReference>
<dbReference type="CDD" id="cd01129">
    <property type="entry name" value="PulE-GspE-like"/>
    <property type="match status" value="1"/>
</dbReference>
<dbReference type="SUPFAM" id="SSF52540">
    <property type="entry name" value="P-loop containing nucleoside triphosphate hydrolases"/>
    <property type="match status" value="1"/>
</dbReference>
<evidence type="ECO:0000256" key="1">
    <source>
        <dbReference type="ARBA" id="ARBA00006611"/>
    </source>
</evidence>
<evidence type="ECO:0000313" key="5">
    <source>
        <dbReference type="EMBL" id="BBB14837.1"/>
    </source>
</evidence>
<dbReference type="GO" id="GO:0016887">
    <property type="term" value="F:ATP hydrolysis activity"/>
    <property type="evidence" value="ECO:0007669"/>
    <property type="project" value="TreeGrafter"/>
</dbReference>
<dbReference type="Pfam" id="PF00437">
    <property type="entry name" value="T2SSE"/>
    <property type="match status" value="1"/>
</dbReference>
<dbReference type="Gene3D" id="3.30.300.160">
    <property type="entry name" value="Type II secretion system, protein E, N-terminal domain"/>
    <property type="match status" value="1"/>
</dbReference>
<comment type="similarity">
    <text evidence="1">Belongs to the GSP E family.</text>
</comment>
<dbReference type="FunFam" id="3.40.50.300:FF:000398">
    <property type="entry name" value="Type IV pilus assembly ATPase PilB"/>
    <property type="match status" value="1"/>
</dbReference>
<dbReference type="InterPro" id="IPR027417">
    <property type="entry name" value="P-loop_NTPase"/>
</dbReference>
<dbReference type="PANTHER" id="PTHR30258:SF1">
    <property type="entry name" value="PROTEIN TRANSPORT PROTEIN HOFB HOMOLOG"/>
    <property type="match status" value="1"/>
</dbReference>
<dbReference type="EMBL" id="AP018005">
    <property type="protein sequence ID" value="BBB14837.1"/>
    <property type="molecule type" value="Genomic_DNA"/>
</dbReference>